<accession>A0A1R4I9I9</accession>
<dbReference type="Proteomes" id="UP000188342">
    <property type="component" value="Unassembled WGS sequence"/>
</dbReference>
<feature type="transmembrane region" description="Helical" evidence="1">
    <location>
        <begin position="191"/>
        <end position="211"/>
    </location>
</feature>
<keyword evidence="1" id="KW-0812">Transmembrane</keyword>
<feature type="transmembrane region" description="Helical" evidence="1">
    <location>
        <begin position="144"/>
        <end position="165"/>
    </location>
</feature>
<gene>
    <name evidence="2" type="ORF">FM114_00670</name>
</gene>
<proteinExistence type="predicted"/>
<feature type="transmembrane region" description="Helical" evidence="1">
    <location>
        <begin position="325"/>
        <end position="343"/>
    </location>
</feature>
<feature type="transmembrane region" description="Helical" evidence="1">
    <location>
        <begin position="291"/>
        <end position="313"/>
    </location>
</feature>
<keyword evidence="1" id="KW-0472">Membrane</keyword>
<feature type="transmembrane region" description="Helical" evidence="1">
    <location>
        <begin position="258"/>
        <end position="275"/>
    </location>
</feature>
<evidence type="ECO:0000313" key="3">
    <source>
        <dbReference type="Proteomes" id="UP000188342"/>
    </source>
</evidence>
<feature type="transmembrane region" description="Helical" evidence="1">
    <location>
        <begin position="81"/>
        <end position="98"/>
    </location>
</feature>
<evidence type="ECO:0000313" key="2">
    <source>
        <dbReference type="EMBL" id="SJN16482.1"/>
    </source>
</evidence>
<organism evidence="2 3">
    <name type="scientific">Luteococcus japonicus LSP_Lj1</name>
    <dbReference type="NCBI Taxonomy" id="1255658"/>
    <lineage>
        <taxon>Bacteria</taxon>
        <taxon>Bacillati</taxon>
        <taxon>Actinomycetota</taxon>
        <taxon>Actinomycetes</taxon>
        <taxon>Propionibacteriales</taxon>
        <taxon>Propionibacteriaceae</taxon>
        <taxon>Luteococcus</taxon>
    </lineage>
</organism>
<dbReference type="STRING" id="1255658.FM114_00670"/>
<feature type="transmembrane region" description="Helical" evidence="1">
    <location>
        <begin position="506"/>
        <end position="524"/>
    </location>
</feature>
<feature type="transmembrane region" description="Helical" evidence="1">
    <location>
        <begin position="223"/>
        <end position="246"/>
    </location>
</feature>
<feature type="transmembrane region" description="Helical" evidence="1">
    <location>
        <begin position="363"/>
        <end position="384"/>
    </location>
</feature>
<feature type="transmembrane region" description="Helical" evidence="1">
    <location>
        <begin position="110"/>
        <end position="132"/>
    </location>
</feature>
<name>A0A1R4I9I9_9ACTN</name>
<keyword evidence="1" id="KW-1133">Transmembrane helix</keyword>
<dbReference type="EMBL" id="FUKQ01000001">
    <property type="protein sequence ID" value="SJN16482.1"/>
    <property type="molecule type" value="Genomic_DNA"/>
</dbReference>
<reference evidence="2 3" key="1">
    <citation type="submission" date="2017-02" db="EMBL/GenBank/DDBJ databases">
        <authorList>
            <person name="Peterson S.W."/>
        </authorList>
    </citation>
    <scope>NUCLEOTIDE SEQUENCE [LARGE SCALE GENOMIC DNA]</scope>
    <source>
        <strain evidence="2 3">LSP_Lj1</strain>
    </source>
</reference>
<evidence type="ECO:0000256" key="1">
    <source>
        <dbReference type="SAM" id="Phobius"/>
    </source>
</evidence>
<protein>
    <submittedName>
        <fullName evidence="2">Uncharacterized protein</fullName>
    </submittedName>
</protein>
<sequence>MIAGLAGLAAGWLATLAMMLLALGGAVIAAHSWADGGSSDVDTVSDVSVGPLLKAVTQAYSMAFGNPLGAHTLGVGGSGTFALLGITVAFCAATWYAARVSTRRWAVGSGPGNLALATVAGLVNGAVLSLLARLTAFRADEVSVHSAGFAGFLGCALLTAVAVAAGRAHGVGRQALPGNPLVREALRGIKAFGYHVLVLGGVLLALGWLYLAVRLVMEEHVGAAFGSLLALPLVGVNLLVMGFGLATFGPLSIDAKGSLDLFGGLGLGSLGLDALDDLPRLSAGIFDAPQWWVPVVGLLVSAAALCLTALFWGARRLIAGAVTSWLVLPLTYLLGGTVLMLASRLALRTDGLGGARASLGLAGWWPIVLAMFGLAVELAARYLVPTLRAIVPVNAYWWRPEAEMATLPGWPTPAAPVVPAAPAMGSPTTSGLASAALLGATSATSVPQPHGGEDPTSIIPTEPTLLLATNQPVQTNQPVGAAPLMGAPTTPMSPEARQKAQRTAKIVGLVLAALVLAAVAVNVVNSVAFGPKRQAAAVMDAIGEGRASAALKELGTAAPEGSQLLLSDDVYGSVPNGLSSYTLGEVDKDGKDATITVQTKQGDLASENVIHLRRTGKQMGLFDKWSIQGMDLGSVQVQVPSTASSIEVNGKSIDVSKEAGTGQTVRLPAFPGTYTIKLPDQGKYLTGTSVEQPISWSSAGESAQLTTTYNEAFRTDVEAQVKARIDECIKQATNEVPSDCPFSSPLYYPASSYRKVAWKVDNYPKIGVGDPGYEGGVQISTEQEGKASVGYEHDEGFLEPDWKAGQAETTISLSGSATITGEKLDAVEVTLS</sequence>
<keyword evidence="3" id="KW-1185">Reference proteome</keyword>
<dbReference type="AlphaFoldDB" id="A0A1R4I9I9"/>